<keyword evidence="1" id="KW-1133">Transmembrane helix</keyword>
<evidence type="ECO:0000313" key="4">
    <source>
        <dbReference type="Proteomes" id="UP001252270"/>
    </source>
</evidence>
<evidence type="ECO:0000256" key="1">
    <source>
        <dbReference type="SAM" id="Phobius"/>
    </source>
</evidence>
<feature type="transmembrane region" description="Helical" evidence="1">
    <location>
        <begin position="6"/>
        <end position="36"/>
    </location>
</feature>
<evidence type="ECO:0000313" key="3">
    <source>
        <dbReference type="EMBL" id="MDR5893755.1"/>
    </source>
</evidence>
<dbReference type="InterPro" id="IPR039447">
    <property type="entry name" value="UreH-like_TM_dom"/>
</dbReference>
<gene>
    <name evidence="3" type="ORF">QC820_13135</name>
</gene>
<reference evidence="3 4" key="1">
    <citation type="submission" date="2023-04" db="EMBL/GenBank/DDBJ databases">
        <title>A long-awaited taxogenomic arrangement of the family Halomonadaceae.</title>
        <authorList>
            <person name="De La Haba R."/>
            <person name="Chuvochina M."/>
            <person name="Wittouck S."/>
            <person name="Arahal D.R."/>
            <person name="Sanchez-Porro C."/>
            <person name="Hugenholtz P."/>
            <person name="Ventosa A."/>
        </authorList>
    </citation>
    <scope>NUCLEOTIDE SEQUENCE [LARGE SCALE GENOMIC DNA]</scope>
    <source>
        <strain evidence="3 4">DSM 17332</strain>
    </source>
</reference>
<dbReference type="PANTHER" id="PTHR42208:SF1">
    <property type="entry name" value="HEAVY METAL TRANSPORTER"/>
    <property type="match status" value="1"/>
</dbReference>
<dbReference type="EMBL" id="JARWAL010000011">
    <property type="protein sequence ID" value="MDR5893755.1"/>
    <property type="molecule type" value="Genomic_DNA"/>
</dbReference>
<organism evidence="3 4">
    <name type="scientific">Halomonas mongoliensis</name>
    <dbReference type="NCBI Taxonomy" id="321265"/>
    <lineage>
        <taxon>Bacteria</taxon>
        <taxon>Pseudomonadati</taxon>
        <taxon>Pseudomonadota</taxon>
        <taxon>Gammaproteobacteria</taxon>
        <taxon>Oceanospirillales</taxon>
        <taxon>Halomonadaceae</taxon>
        <taxon>Halomonas</taxon>
    </lineage>
</organism>
<accession>A0ABU1GPI8</accession>
<dbReference type="Pfam" id="PF13386">
    <property type="entry name" value="DsbD_2"/>
    <property type="match status" value="1"/>
</dbReference>
<keyword evidence="1" id="KW-0472">Membrane</keyword>
<name>A0ABU1GPI8_9GAMM</name>
<feature type="transmembrane region" description="Helical" evidence="1">
    <location>
        <begin position="138"/>
        <end position="159"/>
    </location>
</feature>
<dbReference type="PANTHER" id="PTHR42208">
    <property type="entry name" value="HEAVY METAL TRANSPORTER-RELATED"/>
    <property type="match status" value="1"/>
</dbReference>
<dbReference type="RefSeq" id="WP_253447023.1">
    <property type="nucleotide sequence ID" value="NZ_JARWAL010000011.1"/>
</dbReference>
<proteinExistence type="predicted"/>
<keyword evidence="4" id="KW-1185">Reference proteome</keyword>
<keyword evidence="1" id="KW-0812">Transmembrane</keyword>
<feature type="transmembrane region" description="Helical" evidence="1">
    <location>
        <begin position="171"/>
        <end position="194"/>
    </location>
</feature>
<feature type="transmembrane region" description="Helical" evidence="1">
    <location>
        <begin position="206"/>
        <end position="226"/>
    </location>
</feature>
<comment type="caution">
    <text evidence="3">The sequence shown here is derived from an EMBL/GenBank/DDBJ whole genome shotgun (WGS) entry which is preliminary data.</text>
</comment>
<protein>
    <submittedName>
        <fullName evidence="3">Sulfite exporter TauE/SafE family protein</fullName>
    </submittedName>
</protein>
<sequence>MPAEWTVAFLLGLLSSTHCLGMCGGIAGALTFSLSPEVRRQPRWLMAFNLAYNLGRITSYVVAGVLVAASAGWLMGLVGTPDRLVMGSLGMLFLVAVGLHIAGWFPRFSRIESLGRPLWRRLEPLGRRLLPVRRLTQAWGFGLVWGWLPCGLVYSALLYGMTTESALRGGLFMLFFGLGTLPMLFTVGVMASRVAATLRHPAIRRLAGLAIIALAPVPLLITQWGVS</sequence>
<dbReference type="Proteomes" id="UP001252270">
    <property type="component" value="Unassembled WGS sequence"/>
</dbReference>
<feature type="transmembrane region" description="Helical" evidence="1">
    <location>
        <begin position="84"/>
        <end position="105"/>
    </location>
</feature>
<evidence type="ECO:0000259" key="2">
    <source>
        <dbReference type="Pfam" id="PF13386"/>
    </source>
</evidence>
<feature type="transmembrane region" description="Helical" evidence="1">
    <location>
        <begin position="57"/>
        <end position="78"/>
    </location>
</feature>
<feature type="domain" description="Urease accessory protein UreH-like transmembrane" evidence="2">
    <location>
        <begin position="7"/>
        <end position="214"/>
    </location>
</feature>